<proteinExistence type="predicted"/>
<sequence>MKLYEYYPTVRFFEKQMVRFTQPSALNDPDESLPNLLFGRFTEEDYAVAREKATRKLEAMFMTPFPSRRFDEVSFPGLWPVKELRLRPEPFATTAEFDRGVGERAVELVGELADSPSASSASAGF</sequence>
<dbReference type="RefSeq" id="WP_003597234.1">
    <property type="nucleotide sequence ID" value="NC_012808.1"/>
</dbReference>
<accession>C5B3A1</accession>
<evidence type="ECO:0000313" key="1">
    <source>
        <dbReference type="EMBL" id="ACS38114.1"/>
    </source>
</evidence>
<dbReference type="KEGG" id="mea:Mex_1p0150"/>
<evidence type="ECO:0000313" key="2">
    <source>
        <dbReference type="Proteomes" id="UP000009081"/>
    </source>
</evidence>
<protein>
    <submittedName>
        <fullName evidence="1">Uncharacterized protein</fullName>
    </submittedName>
</protein>
<dbReference type="AlphaFoldDB" id="C5B3A1"/>
<gene>
    <name evidence="1" type="ordered locus">MexAM1_META1p0150</name>
</gene>
<dbReference type="STRING" id="272630.MexAM1_META1p0150"/>
<keyword evidence="2" id="KW-1185">Reference proteome</keyword>
<reference evidence="1 2" key="1">
    <citation type="journal article" date="2009" name="PLoS ONE">
        <title>Methylobacterium genome sequences: a reference blueprint to investigate microbial metabolism of C1 compounds from natural and industrial sources.</title>
        <authorList>
            <person name="Vuilleumier S."/>
            <person name="Chistoserdova L."/>
            <person name="Lee M.-C."/>
            <person name="Bringel F."/>
            <person name="Lajus A."/>
            <person name="Zhou Y."/>
            <person name="Gourion B."/>
            <person name="Barbe V."/>
            <person name="Chang J."/>
            <person name="Cruveiller S."/>
            <person name="Dossat C."/>
            <person name="Gillett W."/>
            <person name="Gruffaz C."/>
            <person name="Haugen E."/>
            <person name="Hourcade E."/>
            <person name="Levy R."/>
            <person name="Mangenot S."/>
            <person name="Muller E."/>
            <person name="Nadalig T."/>
            <person name="Pagni M."/>
            <person name="Penny C."/>
            <person name="Peyraud R."/>
            <person name="Robinson D.G."/>
            <person name="Roche D."/>
            <person name="Rouy Z."/>
            <person name="Saenampechek C."/>
            <person name="Salvignol G."/>
            <person name="Vallenet D."/>
            <person name="Wu Z."/>
            <person name="Marx C.J."/>
            <person name="Vorholt J.A."/>
            <person name="Olson M.V."/>
            <person name="Kaul R."/>
            <person name="Weissenbach J."/>
            <person name="Medigue C."/>
            <person name="Lidstrom M.E."/>
        </authorList>
    </citation>
    <scope>NUCLEOTIDE SEQUENCE [LARGE SCALE GENOMIC DNA]</scope>
    <source>
        <strain evidence="2">ATCC 14718 / DSM 1338 / JCM 2805 / NCIMB 9133 / AM1</strain>
    </source>
</reference>
<name>C5B3A1_METEA</name>
<dbReference type="Proteomes" id="UP000009081">
    <property type="component" value="Chromosome"/>
</dbReference>
<dbReference type="OrthoDB" id="4119964at2"/>
<dbReference type="HOGENOM" id="CLU_1990027_0_0_5"/>
<organism evidence="1 2">
    <name type="scientific">Methylorubrum extorquens (strain ATCC 14718 / DSM 1338 / JCM 2805 / NCIMB 9133 / AM1)</name>
    <name type="common">Methylobacterium extorquens</name>
    <dbReference type="NCBI Taxonomy" id="272630"/>
    <lineage>
        <taxon>Bacteria</taxon>
        <taxon>Pseudomonadati</taxon>
        <taxon>Pseudomonadota</taxon>
        <taxon>Alphaproteobacteria</taxon>
        <taxon>Hyphomicrobiales</taxon>
        <taxon>Methylobacteriaceae</taxon>
        <taxon>Methylorubrum</taxon>
    </lineage>
</organism>
<dbReference type="EMBL" id="CP001510">
    <property type="protein sequence ID" value="ACS38114.1"/>
    <property type="molecule type" value="Genomic_DNA"/>
</dbReference>